<dbReference type="AlphaFoldDB" id="S3BRR4"/>
<reference evidence="1 2" key="1">
    <citation type="journal article" date="2013" name="BMC Genomics">
        <title>The genome and transcriptome of the pine saprophyte Ophiostoma piceae, and a comparison with the bark beetle-associated pine pathogen Grosmannia clavigera.</title>
        <authorList>
            <person name="Haridas S."/>
            <person name="Wang Y."/>
            <person name="Lim L."/>
            <person name="Massoumi Alamouti S."/>
            <person name="Jackman S."/>
            <person name="Docking R."/>
            <person name="Robertson G."/>
            <person name="Birol I."/>
            <person name="Bohlmann J."/>
            <person name="Breuil C."/>
        </authorList>
    </citation>
    <scope>NUCLEOTIDE SEQUENCE [LARGE SCALE GENOMIC DNA]</scope>
    <source>
        <strain evidence="1 2">UAMH 11346</strain>
    </source>
</reference>
<dbReference type="eggNOG" id="ENOG502SQWB">
    <property type="taxonomic scope" value="Eukaryota"/>
</dbReference>
<proteinExistence type="predicted"/>
<evidence type="ECO:0000313" key="1">
    <source>
        <dbReference type="EMBL" id="EPE03107.1"/>
    </source>
</evidence>
<dbReference type="EMBL" id="KE148171">
    <property type="protein sequence ID" value="EPE03107.1"/>
    <property type="molecule type" value="Genomic_DNA"/>
</dbReference>
<gene>
    <name evidence="1" type="ORF">F503_08721</name>
</gene>
<protein>
    <submittedName>
        <fullName evidence="1">Uncharacterized protein</fullName>
    </submittedName>
</protein>
<keyword evidence="2" id="KW-1185">Reference proteome</keyword>
<dbReference type="STRING" id="1262450.S3BRR4"/>
<name>S3BRR4_OPHP1</name>
<sequence length="341" mass="39371">MKQYTPEGRCVDPEVGHNSAIYVNGCDLFLLEQWNNDSAESDNAQMMQIFERFLNMPIGKRLPWEHKLKGRGIKTAQDLTQSERDLLFRIRPVDELAADQNDFLLRTYYGPGSDEAYAELIDPEALFPMTVLNDKDLYNFGSEWQRVFSRLPQLLSMGDDSVNKLALLKDEGCRLARGLPLDDYSHWAPDAHPTPGSNMPLDEAFSMYQRFSHHGFAIVLDELALGPNWRDIDALTDEQQAAATDPHEVYDMGGGTGQRWWPPVRRHGDYWEQRKDERKMLAGWYDASGEFTRWNWLTRNEMEEQQGIVTCGMYEEHAIWLTGALDNNRLEAYVEEHKTTN</sequence>
<organism evidence="1 2">
    <name type="scientific">Ophiostoma piceae (strain UAMH 11346)</name>
    <name type="common">Sap stain fungus</name>
    <dbReference type="NCBI Taxonomy" id="1262450"/>
    <lineage>
        <taxon>Eukaryota</taxon>
        <taxon>Fungi</taxon>
        <taxon>Dikarya</taxon>
        <taxon>Ascomycota</taxon>
        <taxon>Pezizomycotina</taxon>
        <taxon>Sordariomycetes</taxon>
        <taxon>Sordariomycetidae</taxon>
        <taxon>Ophiostomatales</taxon>
        <taxon>Ophiostomataceae</taxon>
        <taxon>Ophiostoma</taxon>
    </lineage>
</organism>
<dbReference type="Proteomes" id="UP000016923">
    <property type="component" value="Unassembled WGS sequence"/>
</dbReference>
<accession>S3BRR4</accession>
<dbReference type="OrthoDB" id="4364812at2759"/>
<dbReference type="VEuPathDB" id="FungiDB:F503_08721"/>
<evidence type="ECO:0000313" key="2">
    <source>
        <dbReference type="Proteomes" id="UP000016923"/>
    </source>
</evidence>
<dbReference type="HOGENOM" id="CLU_915813_0_0_1"/>